<reference evidence="3 4" key="1">
    <citation type="submission" date="2020-04" db="EMBL/GenBank/DDBJ databases">
        <title>Flammeovirga sp. SR4, a novel species isolated from seawater.</title>
        <authorList>
            <person name="Wang X."/>
        </authorList>
    </citation>
    <scope>NUCLEOTIDE SEQUENCE [LARGE SCALE GENOMIC DNA]</scope>
    <source>
        <strain evidence="3 4">SR4</strain>
    </source>
</reference>
<dbReference type="Pfam" id="PF25202">
    <property type="entry name" value="DUF7834"/>
    <property type="match status" value="1"/>
</dbReference>
<feature type="domain" description="DUF7834" evidence="2">
    <location>
        <begin position="225"/>
        <end position="451"/>
    </location>
</feature>
<evidence type="ECO:0000259" key="1">
    <source>
        <dbReference type="Pfam" id="PF03235"/>
    </source>
</evidence>
<feature type="domain" description="GmrSD restriction endonucleases N-terminal" evidence="1">
    <location>
        <begin position="50"/>
        <end position="215"/>
    </location>
</feature>
<keyword evidence="4" id="KW-1185">Reference proteome</keyword>
<dbReference type="Pfam" id="PF03235">
    <property type="entry name" value="GmrSD_N"/>
    <property type="match status" value="1"/>
</dbReference>
<organism evidence="3 4">
    <name type="scientific">Flammeovirga agarivorans</name>
    <dbReference type="NCBI Taxonomy" id="2726742"/>
    <lineage>
        <taxon>Bacteria</taxon>
        <taxon>Pseudomonadati</taxon>
        <taxon>Bacteroidota</taxon>
        <taxon>Cytophagia</taxon>
        <taxon>Cytophagales</taxon>
        <taxon>Flammeovirgaceae</taxon>
        <taxon>Flammeovirga</taxon>
    </lineage>
</organism>
<dbReference type="InterPro" id="IPR004919">
    <property type="entry name" value="GmrSD_N"/>
</dbReference>
<dbReference type="PANTHER" id="PTHR35149">
    <property type="entry name" value="SLL5132 PROTEIN"/>
    <property type="match status" value="1"/>
</dbReference>
<evidence type="ECO:0000313" key="4">
    <source>
        <dbReference type="Proteomes" id="UP000585050"/>
    </source>
</evidence>
<dbReference type="PANTHER" id="PTHR35149:SF2">
    <property type="entry name" value="DUF262 DOMAIN-CONTAINING PROTEIN"/>
    <property type="match status" value="1"/>
</dbReference>
<dbReference type="EMBL" id="JABAIL010000001">
    <property type="protein sequence ID" value="NLR89808.1"/>
    <property type="molecule type" value="Genomic_DNA"/>
</dbReference>
<comment type="caution">
    <text evidence="3">The sequence shown here is derived from an EMBL/GenBank/DDBJ whole genome shotgun (WGS) entry which is preliminary data.</text>
</comment>
<accession>A0A7X8XTY3</accession>
<evidence type="ECO:0000259" key="2">
    <source>
        <dbReference type="Pfam" id="PF25202"/>
    </source>
</evidence>
<evidence type="ECO:0000313" key="3">
    <source>
        <dbReference type="EMBL" id="NLR89808.1"/>
    </source>
</evidence>
<sequence>MEIKQITLENENVNTMSDINQKDVIVHSCTLQSLLNCRSKPLIINGYSLNGQLTIPEYQRPYVWKEKQLNKLLQDFIDYQKNEDVNKPFYYLGSIILHHDKASEQLNIIDGQQRITTSLLIQKLVSQNFKSNIQYSSGISIDNIKRNLSYLKAIKNSDIFEFKEYPQLLESIDFNQVNVTLIITSTEDLAYTFFETQNTGGVRLSGSDIIKAHHLRALPTNKLVNYQAKRWESIDTSRVDKIIELLTKVRFWDNRKWRTYPFYRDKKGIKETLIDEFTINTSKNNEDVSYYYSAVKNDLGRSFQLHESEYKQLKQPLSDGNNSLDFIIDYVRLYQKLFLDTTDHRIPDEFYDFRDKVLHGIHGTLFLKELFEIAVICYVSRFGYYRIFEASLWLYRAIYSKRVSSNRNVREDSIYKFVFDNQFIDNIIEVFTPDELFLFLKKFTYNFNKENTGKNQSKAKHIHTLRNYFDQKINNIDYYSENHRDFDKHLIEGIIDKINKQ</sequence>
<name>A0A7X8XTY3_9BACT</name>
<dbReference type="Proteomes" id="UP000585050">
    <property type="component" value="Unassembled WGS sequence"/>
</dbReference>
<proteinExistence type="predicted"/>
<dbReference type="RefSeq" id="WP_168880493.1">
    <property type="nucleotide sequence ID" value="NZ_JABAIL010000001.1"/>
</dbReference>
<protein>
    <submittedName>
        <fullName evidence="3">DUF262 domain-containing protein</fullName>
    </submittedName>
</protein>
<gene>
    <name evidence="3" type="ORF">HGP29_01265</name>
</gene>
<dbReference type="AlphaFoldDB" id="A0A7X8XTY3"/>
<dbReference type="InterPro" id="IPR057156">
    <property type="entry name" value="DUF7834"/>
</dbReference>